<dbReference type="OrthoDB" id="5297628at2"/>
<keyword evidence="1" id="KW-0732">Signal</keyword>
<dbReference type="Pfam" id="PF11525">
    <property type="entry name" value="CopK"/>
    <property type="match status" value="1"/>
</dbReference>
<dbReference type="EMBL" id="CP035709">
    <property type="protein sequence ID" value="QEN02823.1"/>
    <property type="molecule type" value="Genomic_DNA"/>
</dbReference>
<keyword evidence="5" id="KW-1185">Reference proteome</keyword>
<protein>
    <submittedName>
        <fullName evidence="3">CopK family periplasmic copper-binding protein</fullName>
    </submittedName>
    <submittedName>
        <fullName evidence="2">Glutamate mutase epsilon subunit</fullName>
    </submittedName>
</protein>
<keyword evidence="3" id="KW-0614">Plasmid</keyword>
<feature type="chain" id="PRO_5044618839" evidence="1">
    <location>
        <begin position="24"/>
        <end position="94"/>
    </location>
</feature>
<sequence>MNIRIVVAFAAVVLSAVAVPSFASDAATAAAGKLMPMRDGGTIYVFKDGKMAVGDKYGRAVSVEIGKMIETADGSKITMSSNEVARLDVLLIKH</sequence>
<proteinExistence type="predicted"/>
<accession>A0A5C1Q3X2</accession>
<feature type="signal peptide" evidence="1">
    <location>
        <begin position="1"/>
        <end position="23"/>
    </location>
</feature>
<geneLocation type="plasmid" evidence="3">
    <name>pSna507_unt12</name>
</geneLocation>
<dbReference type="KEGG" id="snn:EWH46_18305"/>
<dbReference type="EMBL" id="JBEPLS010000027">
    <property type="protein sequence ID" value="MET3605912.1"/>
    <property type="molecule type" value="Genomic_DNA"/>
</dbReference>
<dbReference type="Proteomes" id="UP000323522">
    <property type="component" value="Plasmid pSna507_unt12"/>
</dbReference>
<name>A0A5C1Q3X2_9BURK</name>
<dbReference type="InterPro" id="IPR038644">
    <property type="entry name" value="CopK_sf"/>
</dbReference>
<evidence type="ECO:0000256" key="1">
    <source>
        <dbReference type="SAM" id="SignalP"/>
    </source>
</evidence>
<gene>
    <name evidence="2" type="ORF">ABIC99_003747</name>
    <name evidence="3" type="ORF">EWH46_18305</name>
</gene>
<evidence type="ECO:0000313" key="3">
    <source>
        <dbReference type="EMBL" id="QEN02823.1"/>
    </source>
</evidence>
<dbReference type="AlphaFoldDB" id="A0A5C1Q3X2"/>
<evidence type="ECO:0000313" key="5">
    <source>
        <dbReference type="Proteomes" id="UP001549111"/>
    </source>
</evidence>
<dbReference type="InterPro" id="IPR021604">
    <property type="entry name" value="CopK"/>
</dbReference>
<reference evidence="3 4" key="1">
    <citation type="submission" date="2019-02" db="EMBL/GenBank/DDBJ databases">
        <title>Complete Genome Sequence and Methylome Analysis of Sphaerotilus natans subsp. sulfidivorans D-507.</title>
        <authorList>
            <person name="Fomenkov A."/>
            <person name="Gridneva E."/>
            <person name="Smolyakov D."/>
            <person name="Dubinina G."/>
            <person name="Vincze T."/>
            <person name="Grabovich M."/>
            <person name="Roberts R.J."/>
        </authorList>
    </citation>
    <scope>NUCLEOTIDE SEQUENCE [LARGE SCALE GENOMIC DNA]</scope>
    <source>
        <strain evidence="3 4">D-507</strain>
        <plasmid evidence="3">pSna507_unt12</plasmid>
        <plasmid evidence="4">psna507_unt12</plasmid>
    </source>
</reference>
<geneLocation type="plasmid" evidence="4">
    <name>psna507_unt12</name>
</geneLocation>
<evidence type="ECO:0000313" key="4">
    <source>
        <dbReference type="Proteomes" id="UP000323522"/>
    </source>
</evidence>
<dbReference type="RefSeq" id="WP_149505445.1">
    <property type="nucleotide sequence ID" value="NZ_CP035709.1"/>
</dbReference>
<evidence type="ECO:0000313" key="2">
    <source>
        <dbReference type="EMBL" id="MET3605912.1"/>
    </source>
</evidence>
<dbReference type="Proteomes" id="UP001549111">
    <property type="component" value="Unassembled WGS sequence"/>
</dbReference>
<dbReference type="Gene3D" id="2.40.10.300">
    <property type="entry name" value="Copper resistance protein K"/>
    <property type="match status" value="1"/>
</dbReference>
<dbReference type="GO" id="GO:0046872">
    <property type="term" value="F:metal ion binding"/>
    <property type="evidence" value="ECO:0007669"/>
    <property type="project" value="InterPro"/>
</dbReference>
<organism evidence="3 4">
    <name type="scientific">Sphaerotilus sulfidivorans</name>
    <dbReference type="NCBI Taxonomy" id="639200"/>
    <lineage>
        <taxon>Bacteria</taxon>
        <taxon>Pseudomonadati</taxon>
        <taxon>Pseudomonadota</taxon>
        <taxon>Betaproteobacteria</taxon>
        <taxon>Burkholderiales</taxon>
        <taxon>Sphaerotilaceae</taxon>
        <taxon>Sphaerotilus</taxon>
    </lineage>
</organism>
<reference evidence="2 5" key="2">
    <citation type="submission" date="2024-06" db="EMBL/GenBank/DDBJ databases">
        <title>Genomic Encyclopedia of Type Strains, Phase IV (KMG-IV): sequencing the most valuable type-strain genomes for metagenomic binning, comparative biology and taxonomic classification.</title>
        <authorList>
            <person name="Goeker M."/>
        </authorList>
    </citation>
    <scope>NUCLEOTIDE SEQUENCE [LARGE SCALE GENOMIC DNA]</scope>
    <source>
        <strain evidence="2 5">D-501</strain>
    </source>
</reference>